<dbReference type="GO" id="GO:0050660">
    <property type="term" value="F:flavin adenine dinucleotide binding"/>
    <property type="evidence" value="ECO:0007669"/>
    <property type="project" value="InterPro"/>
</dbReference>
<dbReference type="PRINTS" id="PR00420">
    <property type="entry name" value="RNGMNOXGNASE"/>
</dbReference>
<dbReference type="Gene3D" id="3.50.50.60">
    <property type="entry name" value="FAD/NAD(P)-binding domain"/>
    <property type="match status" value="1"/>
</dbReference>
<evidence type="ECO:0000256" key="3">
    <source>
        <dbReference type="ARBA" id="ARBA00022630"/>
    </source>
</evidence>
<evidence type="ECO:0000259" key="6">
    <source>
        <dbReference type="Pfam" id="PF01266"/>
    </source>
</evidence>
<dbReference type="InterPro" id="IPR006076">
    <property type="entry name" value="FAD-dep_OxRdtase"/>
</dbReference>
<evidence type="ECO:0000256" key="1">
    <source>
        <dbReference type="ARBA" id="ARBA00001974"/>
    </source>
</evidence>
<keyword evidence="4" id="KW-0274">FAD</keyword>
<dbReference type="GO" id="GO:0051698">
    <property type="term" value="F:saccharopine oxidase activity"/>
    <property type="evidence" value="ECO:0007669"/>
    <property type="project" value="TreeGrafter"/>
</dbReference>
<keyword evidence="8" id="KW-1185">Reference proteome</keyword>
<sequence length="414" mass="45367">MSDRSILIVGGGTFGLSTAYHLAKGGYSNVTVLEKSPYMPPEDSAGNDLNKIIRAEYEDPWYAELALGAMKEWRENPLFAPYYHEVGYLLANSPAAPEKAKKTLAKSLSSIAQHPAFAGQIKPLKTREDIRSVAPVFTGPMEWRGYFNRLAGYAHSGDALKATYAACCDRGVVFHLGETVTSLVYGGSECRGATTVSGKQYNADIVILTLGASIASLLPSISSQITAKAWSVAHVQLTAMEAAQLKGIPVTYARDLGFFFEPDQKTNLLKICPSGGGITNFGEGSISLPPVDSSFIPRHDEDGVRRLLRETLPELAQRPLVDKKMCWVADTSDSEYIIDFVPEKEGLIVVAGDSGHAFKMLPVVGSWVKMLIEEKGQSHKRWRWKKKDGEDGDVSWRVGNVFDLKDIKEFSVKL</sequence>
<dbReference type="InterPro" id="IPR045170">
    <property type="entry name" value="MTOX"/>
</dbReference>
<dbReference type="Pfam" id="PF01266">
    <property type="entry name" value="DAO"/>
    <property type="match status" value="1"/>
</dbReference>
<evidence type="ECO:0000313" key="7">
    <source>
        <dbReference type="EMBL" id="KAH6890643.1"/>
    </source>
</evidence>
<gene>
    <name evidence="7" type="ORF">B0T10DRAFT_486381</name>
</gene>
<evidence type="ECO:0000256" key="2">
    <source>
        <dbReference type="ARBA" id="ARBA00010989"/>
    </source>
</evidence>
<dbReference type="Gene3D" id="3.30.9.10">
    <property type="entry name" value="D-Amino Acid Oxidase, subunit A, domain 2"/>
    <property type="match status" value="1"/>
</dbReference>
<protein>
    <submittedName>
        <fullName evidence="7">FAD dependent oxidoreductase</fullName>
    </submittedName>
</protein>
<comment type="caution">
    <text evidence="7">The sequence shown here is derived from an EMBL/GenBank/DDBJ whole genome shotgun (WGS) entry which is preliminary data.</text>
</comment>
<keyword evidence="5" id="KW-0560">Oxidoreductase</keyword>
<keyword evidence="3" id="KW-0285">Flavoprotein</keyword>
<reference evidence="7 8" key="1">
    <citation type="journal article" date="2021" name="Nat. Commun.">
        <title>Genetic determinants of endophytism in the Arabidopsis root mycobiome.</title>
        <authorList>
            <person name="Mesny F."/>
            <person name="Miyauchi S."/>
            <person name="Thiergart T."/>
            <person name="Pickel B."/>
            <person name="Atanasova L."/>
            <person name="Karlsson M."/>
            <person name="Huettel B."/>
            <person name="Barry K.W."/>
            <person name="Haridas S."/>
            <person name="Chen C."/>
            <person name="Bauer D."/>
            <person name="Andreopoulos W."/>
            <person name="Pangilinan J."/>
            <person name="LaButti K."/>
            <person name="Riley R."/>
            <person name="Lipzen A."/>
            <person name="Clum A."/>
            <person name="Drula E."/>
            <person name="Henrissat B."/>
            <person name="Kohler A."/>
            <person name="Grigoriev I.V."/>
            <person name="Martin F.M."/>
            <person name="Hacquard S."/>
        </authorList>
    </citation>
    <scope>NUCLEOTIDE SEQUENCE [LARGE SCALE GENOMIC DNA]</scope>
    <source>
        <strain evidence="7 8">MPI-CAGE-CH-0241</strain>
    </source>
</reference>
<feature type="domain" description="FAD dependent oxidoreductase" evidence="6">
    <location>
        <begin position="6"/>
        <end position="368"/>
    </location>
</feature>
<dbReference type="InterPro" id="IPR036188">
    <property type="entry name" value="FAD/NAD-bd_sf"/>
</dbReference>
<evidence type="ECO:0000313" key="8">
    <source>
        <dbReference type="Proteomes" id="UP000777438"/>
    </source>
</evidence>
<evidence type="ECO:0000256" key="5">
    <source>
        <dbReference type="ARBA" id="ARBA00023002"/>
    </source>
</evidence>
<dbReference type="GO" id="GO:0008115">
    <property type="term" value="F:sarcosine oxidase activity"/>
    <property type="evidence" value="ECO:0007669"/>
    <property type="project" value="TreeGrafter"/>
</dbReference>
<organism evidence="7 8">
    <name type="scientific">Thelonectria olida</name>
    <dbReference type="NCBI Taxonomy" id="1576542"/>
    <lineage>
        <taxon>Eukaryota</taxon>
        <taxon>Fungi</taxon>
        <taxon>Dikarya</taxon>
        <taxon>Ascomycota</taxon>
        <taxon>Pezizomycotina</taxon>
        <taxon>Sordariomycetes</taxon>
        <taxon>Hypocreomycetidae</taxon>
        <taxon>Hypocreales</taxon>
        <taxon>Nectriaceae</taxon>
        <taxon>Thelonectria</taxon>
    </lineage>
</organism>
<dbReference type="PANTHER" id="PTHR10961:SF26">
    <property type="entry name" value="L-SACCHAROPINE OXIDASE"/>
    <property type="match status" value="1"/>
</dbReference>
<evidence type="ECO:0000256" key="4">
    <source>
        <dbReference type="ARBA" id="ARBA00022827"/>
    </source>
</evidence>
<name>A0A9P8W6B6_9HYPO</name>
<dbReference type="PANTHER" id="PTHR10961">
    <property type="entry name" value="PEROXISOMAL SARCOSINE OXIDASE"/>
    <property type="match status" value="1"/>
</dbReference>
<dbReference type="EMBL" id="JAGPYM010000009">
    <property type="protein sequence ID" value="KAH6890643.1"/>
    <property type="molecule type" value="Genomic_DNA"/>
</dbReference>
<dbReference type="Proteomes" id="UP000777438">
    <property type="component" value="Unassembled WGS sequence"/>
</dbReference>
<proteinExistence type="inferred from homology"/>
<dbReference type="SUPFAM" id="SSF51905">
    <property type="entry name" value="FAD/NAD(P)-binding domain"/>
    <property type="match status" value="1"/>
</dbReference>
<accession>A0A9P8W6B6</accession>
<dbReference type="AlphaFoldDB" id="A0A9P8W6B6"/>
<comment type="similarity">
    <text evidence="2">Belongs to the MSOX/MTOX family.</text>
</comment>
<comment type="cofactor">
    <cofactor evidence="1">
        <name>FAD</name>
        <dbReference type="ChEBI" id="CHEBI:57692"/>
    </cofactor>
</comment>
<dbReference type="OrthoDB" id="2219495at2759"/>